<accession>A0A8R2B7K5</accession>
<dbReference type="PANTHER" id="PTHR33327">
    <property type="entry name" value="ENDONUCLEASE"/>
    <property type="match status" value="1"/>
</dbReference>
<dbReference type="PANTHER" id="PTHR33327:SF3">
    <property type="entry name" value="RNA-DIRECTED DNA POLYMERASE"/>
    <property type="match status" value="1"/>
</dbReference>
<dbReference type="KEGG" id="api:103310177"/>
<organism evidence="3 4">
    <name type="scientific">Acyrthosiphon pisum</name>
    <name type="common">Pea aphid</name>
    <dbReference type="NCBI Taxonomy" id="7029"/>
    <lineage>
        <taxon>Eukaryota</taxon>
        <taxon>Metazoa</taxon>
        <taxon>Ecdysozoa</taxon>
        <taxon>Arthropoda</taxon>
        <taxon>Hexapoda</taxon>
        <taxon>Insecta</taxon>
        <taxon>Pterygota</taxon>
        <taxon>Neoptera</taxon>
        <taxon>Paraneoptera</taxon>
        <taxon>Hemiptera</taxon>
        <taxon>Sternorrhyncha</taxon>
        <taxon>Aphidomorpha</taxon>
        <taxon>Aphidoidea</taxon>
        <taxon>Aphididae</taxon>
        <taxon>Macrosiphini</taxon>
        <taxon>Acyrthosiphon</taxon>
    </lineage>
</organism>
<sequence>MIEPSITVAVTGGNPPITTTTMATTTTPSAYVETASFTHVRLPGFWHNSPTQWFTHADAMFANKRIRSGLPRVNHVLEALDEDGVRTIADLLGSDATYESIRQRLIAAYSIPQATCFQRMIQPGGMGDRAPSRLLRDMREIYPDGMTESSLLAFWLSKLPPPVRTVIAGLTGSVDFLAERADRVWEASQSSEISAVTRDHDLRESQHITRPIPPAGPPDQDARFLALENAIHALTAQVASLATSQAAALTRTTNDRSTRQQRDRSRSQSQPRPIITAGWCYYHDQYGADARKCRDPCTYVSATQKNP</sequence>
<evidence type="ECO:0000256" key="1">
    <source>
        <dbReference type="SAM" id="MobiDB-lite"/>
    </source>
</evidence>
<dbReference type="RefSeq" id="XP_008185771.1">
    <property type="nucleotide sequence ID" value="XM_008187549.1"/>
</dbReference>
<dbReference type="OrthoDB" id="10257314at2759"/>
<dbReference type="EnsemblMetazoa" id="XM_008187549.1">
    <property type="protein sequence ID" value="XP_008185771.1"/>
    <property type="gene ID" value="LOC103310177"/>
</dbReference>
<feature type="compositionally biased region" description="Basic and acidic residues" evidence="1">
    <location>
        <begin position="253"/>
        <end position="266"/>
    </location>
</feature>
<evidence type="ECO:0000313" key="3">
    <source>
        <dbReference type="EnsemblMetazoa" id="XP_008185771.1"/>
    </source>
</evidence>
<dbReference type="AlphaFoldDB" id="A0A8R2B7K5"/>
<keyword evidence="4" id="KW-1185">Reference proteome</keyword>
<evidence type="ECO:0000259" key="2">
    <source>
        <dbReference type="Pfam" id="PF23055"/>
    </source>
</evidence>
<feature type="domain" description="DUF7041" evidence="2">
    <location>
        <begin position="42"/>
        <end position="121"/>
    </location>
</feature>
<name>A0A8R2B7K5_ACYPI</name>
<feature type="region of interest" description="Disordered" evidence="1">
    <location>
        <begin position="249"/>
        <end position="271"/>
    </location>
</feature>
<dbReference type="Proteomes" id="UP000007819">
    <property type="component" value="Chromosome X"/>
</dbReference>
<reference evidence="3" key="2">
    <citation type="submission" date="2022-06" db="UniProtKB">
        <authorList>
            <consortium name="EnsemblMetazoa"/>
        </authorList>
    </citation>
    <scope>IDENTIFICATION</scope>
</reference>
<proteinExistence type="predicted"/>
<dbReference type="GeneID" id="103310177"/>
<dbReference type="Pfam" id="PF23055">
    <property type="entry name" value="DUF7041"/>
    <property type="match status" value="1"/>
</dbReference>
<dbReference type="InterPro" id="IPR055469">
    <property type="entry name" value="DUF7041"/>
</dbReference>
<protein>
    <recommendedName>
        <fullName evidence="2">DUF7041 domain-containing protein</fullName>
    </recommendedName>
</protein>
<reference evidence="4" key="1">
    <citation type="submission" date="2010-06" db="EMBL/GenBank/DDBJ databases">
        <authorList>
            <person name="Jiang H."/>
            <person name="Abraham K."/>
            <person name="Ali S."/>
            <person name="Alsbrooks S.L."/>
            <person name="Anim B.N."/>
            <person name="Anosike U.S."/>
            <person name="Attaway T."/>
            <person name="Bandaranaike D.P."/>
            <person name="Battles P.K."/>
            <person name="Bell S.N."/>
            <person name="Bell A.V."/>
            <person name="Beltran B."/>
            <person name="Bickham C."/>
            <person name="Bustamante Y."/>
            <person name="Caleb T."/>
            <person name="Canada A."/>
            <person name="Cardenas V."/>
            <person name="Carter K."/>
            <person name="Chacko J."/>
            <person name="Chandrabose M.N."/>
            <person name="Chavez D."/>
            <person name="Chavez A."/>
            <person name="Chen L."/>
            <person name="Chu H.-S."/>
            <person name="Claassen K.J."/>
            <person name="Cockrell R."/>
            <person name="Collins M."/>
            <person name="Cooper J.A."/>
            <person name="Cree A."/>
            <person name="Curry S.M."/>
            <person name="Da Y."/>
            <person name="Dao M.D."/>
            <person name="Das B."/>
            <person name="Davila M.-L."/>
            <person name="Davy-Carroll L."/>
            <person name="Denson S."/>
            <person name="Dinh H."/>
            <person name="Ebong V.E."/>
            <person name="Edwards J.R."/>
            <person name="Egan A."/>
            <person name="El-Daye J."/>
            <person name="Escobedo L."/>
            <person name="Fernandez S."/>
            <person name="Fernando P.R."/>
            <person name="Flagg N."/>
            <person name="Forbes L.D."/>
            <person name="Fowler R.G."/>
            <person name="Fu Q."/>
            <person name="Gabisi R.A."/>
            <person name="Ganer J."/>
            <person name="Garbino Pronczuk A."/>
            <person name="Garcia R.M."/>
            <person name="Garner T."/>
            <person name="Garrett T.E."/>
            <person name="Gonzalez D.A."/>
            <person name="Hamid H."/>
            <person name="Hawkins E.S."/>
            <person name="Hirani K."/>
            <person name="Hogues M.E."/>
            <person name="Hollins B."/>
            <person name="Hsiao C.-H."/>
            <person name="Jabil R."/>
            <person name="James M.L."/>
            <person name="Jhangiani S.N."/>
            <person name="Johnson B."/>
            <person name="Johnson Q."/>
            <person name="Joshi V."/>
            <person name="Kalu J.B."/>
            <person name="Kam C."/>
            <person name="Kashfia A."/>
            <person name="Keebler J."/>
            <person name="Kisamo H."/>
            <person name="Kovar C.L."/>
            <person name="Lago L.A."/>
            <person name="Lai C.-Y."/>
            <person name="Laidlaw J."/>
            <person name="Lara F."/>
            <person name="Le T.-K."/>
            <person name="Lee S.L."/>
            <person name="Legall F.H."/>
            <person name="Lemon S.J."/>
            <person name="Lewis L.R."/>
            <person name="Li B."/>
            <person name="Liu Y."/>
            <person name="Liu Y.-S."/>
            <person name="Lopez J."/>
            <person name="Lozado R.J."/>
            <person name="Lu J."/>
            <person name="Madu R.C."/>
            <person name="Maheshwari M."/>
            <person name="Maheshwari R."/>
            <person name="Malloy K."/>
            <person name="Martinez E."/>
            <person name="Mathew T."/>
            <person name="Mercado I.C."/>
            <person name="Mercado C."/>
            <person name="Meyer B."/>
            <person name="Montgomery K."/>
            <person name="Morgan M.B."/>
            <person name="Munidasa M."/>
            <person name="Nazareth L.V."/>
            <person name="Nelson J."/>
            <person name="Ng B.M."/>
            <person name="Nguyen N.B."/>
            <person name="Nguyen P.Q."/>
            <person name="Nguyen T."/>
            <person name="Obregon M."/>
            <person name="Okwuonu G.O."/>
            <person name="Onwere C.G."/>
            <person name="Orozco G."/>
            <person name="Parra A."/>
            <person name="Patel S."/>
            <person name="Patil S."/>
            <person name="Perez A."/>
            <person name="Perez Y."/>
            <person name="Pham C."/>
            <person name="Primus E.L."/>
            <person name="Pu L.-L."/>
            <person name="Puazo M."/>
            <person name="Qin X."/>
            <person name="Quiroz J.B."/>
            <person name="Reese J."/>
            <person name="Richards S."/>
            <person name="Rives C.M."/>
            <person name="Robberts R."/>
            <person name="Ruiz S.J."/>
            <person name="Ruiz M.J."/>
            <person name="Santibanez J."/>
            <person name="Schneider B.W."/>
            <person name="Sisson I."/>
            <person name="Smith M."/>
            <person name="Sodergren E."/>
            <person name="Song X.-Z."/>
            <person name="Song B.B."/>
            <person name="Summersgill H."/>
            <person name="Thelus R."/>
            <person name="Thornton R.D."/>
            <person name="Trejos Z.Y."/>
            <person name="Usmani K."/>
            <person name="Vattathil S."/>
            <person name="Villasana D."/>
            <person name="Walker D.L."/>
            <person name="Wang S."/>
            <person name="Wang K."/>
            <person name="White C.S."/>
            <person name="Williams A.C."/>
            <person name="Williamson J."/>
            <person name="Wilson K."/>
            <person name="Woghiren I.O."/>
            <person name="Woodworth J.R."/>
            <person name="Worley K.C."/>
            <person name="Wright R.A."/>
            <person name="Wu W."/>
            <person name="Young L."/>
            <person name="Zhang L."/>
            <person name="Zhang J."/>
            <person name="Zhu Y."/>
            <person name="Muzny D.M."/>
            <person name="Weinstock G."/>
            <person name="Gibbs R.A."/>
        </authorList>
    </citation>
    <scope>NUCLEOTIDE SEQUENCE [LARGE SCALE GENOMIC DNA]</scope>
    <source>
        <strain evidence="4">LSR1</strain>
    </source>
</reference>
<evidence type="ECO:0000313" key="4">
    <source>
        <dbReference type="Proteomes" id="UP000007819"/>
    </source>
</evidence>